<feature type="transmembrane region" description="Helical" evidence="1">
    <location>
        <begin position="137"/>
        <end position="156"/>
    </location>
</feature>
<accession>A0A0G0LE24</accession>
<keyword evidence="1" id="KW-0812">Transmembrane</keyword>
<reference evidence="2 3" key="1">
    <citation type="journal article" date="2015" name="Nature">
        <title>rRNA introns, odd ribosomes, and small enigmatic genomes across a large radiation of phyla.</title>
        <authorList>
            <person name="Brown C.T."/>
            <person name="Hug L.A."/>
            <person name="Thomas B.C."/>
            <person name="Sharon I."/>
            <person name="Castelle C.J."/>
            <person name="Singh A."/>
            <person name="Wilkins M.J."/>
            <person name="Williams K.H."/>
            <person name="Banfield J.F."/>
        </authorList>
    </citation>
    <scope>NUCLEOTIDE SEQUENCE [LARGE SCALE GENOMIC DNA]</scope>
</reference>
<keyword evidence="1" id="KW-1133">Transmembrane helix</keyword>
<feature type="transmembrane region" description="Helical" evidence="1">
    <location>
        <begin position="113"/>
        <end position="130"/>
    </location>
</feature>
<keyword evidence="1" id="KW-0472">Membrane</keyword>
<evidence type="ECO:0000313" key="3">
    <source>
        <dbReference type="Proteomes" id="UP000034081"/>
    </source>
</evidence>
<sequence>MIIRLKQDTNMIRILFLLTIFISVLISLLELFTYSGFMKKHLFFNINIFLFFGFVLVILLSLKLNEIISLKLGKILFVSAISALTAMIVLTSLELIKYPNFIFSVTHIEIKNFSQLIAYLLSASFIVVVSKKLFKVFKNNVFFSTVFVFLLAVYIFKNCTFVSASINRLLPPALAKPTATYSDKMYYLWSDPYRYLETVKQLTSNNEVVFLPTGTSAQAITGNIGLIRYFLYPRSLSLYDPERSKNGFLVVSPGNELGDGDYTLWPNHWVDSDYYYLINTKDRKVKRIDKDFDPIDLSGHFWALVKI</sequence>
<evidence type="ECO:0000256" key="1">
    <source>
        <dbReference type="SAM" id="Phobius"/>
    </source>
</evidence>
<feature type="transmembrane region" description="Helical" evidence="1">
    <location>
        <begin position="12"/>
        <end position="36"/>
    </location>
</feature>
<dbReference type="STRING" id="1618570.UT08_C0001G0041"/>
<dbReference type="Proteomes" id="UP000034081">
    <property type="component" value="Unassembled WGS sequence"/>
</dbReference>
<dbReference type="EMBL" id="LBVL01000001">
    <property type="protein sequence ID" value="KKQ86175.1"/>
    <property type="molecule type" value="Genomic_DNA"/>
</dbReference>
<evidence type="ECO:0000313" key="2">
    <source>
        <dbReference type="EMBL" id="KKQ86175.1"/>
    </source>
</evidence>
<dbReference type="AlphaFoldDB" id="A0A0G0LE24"/>
<comment type="caution">
    <text evidence="2">The sequence shown here is derived from an EMBL/GenBank/DDBJ whole genome shotgun (WGS) entry which is preliminary data.</text>
</comment>
<gene>
    <name evidence="2" type="ORF">UT08_C0001G0041</name>
</gene>
<feature type="transmembrane region" description="Helical" evidence="1">
    <location>
        <begin position="74"/>
        <end position="93"/>
    </location>
</feature>
<feature type="transmembrane region" description="Helical" evidence="1">
    <location>
        <begin position="42"/>
        <end position="62"/>
    </location>
</feature>
<name>A0A0G0LE24_9BACT</name>
<organism evidence="2 3">
    <name type="scientific">Candidatus Woesebacteria bacterium GW2011_GWB1_38_8</name>
    <dbReference type="NCBI Taxonomy" id="1618570"/>
    <lineage>
        <taxon>Bacteria</taxon>
        <taxon>Candidatus Woeseibacteriota</taxon>
    </lineage>
</organism>
<protein>
    <submittedName>
        <fullName evidence="2">Uncharacterized protein</fullName>
    </submittedName>
</protein>
<proteinExistence type="predicted"/>